<gene>
    <name evidence="1" type="ORF">MENTE1834_LOCUS39404</name>
</gene>
<accession>A0ACB1AJZ9</accession>
<evidence type="ECO:0000313" key="1">
    <source>
        <dbReference type="EMBL" id="CAK5091563.1"/>
    </source>
</evidence>
<proteinExistence type="predicted"/>
<name>A0ACB1AJZ9_MELEN</name>
<comment type="caution">
    <text evidence="1">The sequence shown here is derived from an EMBL/GenBank/DDBJ whole genome shotgun (WGS) entry which is preliminary data.</text>
</comment>
<keyword evidence="2" id="KW-1185">Reference proteome</keyword>
<dbReference type="Proteomes" id="UP001497535">
    <property type="component" value="Unassembled WGS sequence"/>
</dbReference>
<protein>
    <submittedName>
        <fullName evidence="1">Uncharacterized protein</fullName>
    </submittedName>
</protein>
<evidence type="ECO:0000313" key="2">
    <source>
        <dbReference type="Proteomes" id="UP001497535"/>
    </source>
</evidence>
<dbReference type="EMBL" id="CAVMJV010000088">
    <property type="protein sequence ID" value="CAK5091563.1"/>
    <property type="molecule type" value="Genomic_DNA"/>
</dbReference>
<sequence>MFTATMSSAVERVARQYLRRPAIVYIGSAGRPTERVEQIVIMMSEEMKRKKIVELLFEPNLYIPPIIIFVNQKRGADLLGKGLQKIGFNPCILHGGKGQEAREYALDALKTGAKDILVATDVAGRGIDVKDVSLVINYDMTKSIEDYTHRIGRTGRAGKKGKAITFLTPEDKDLFYDLKQCLLESPISSCPIELANHPDAQNKPGTIVQKRRQDETLYR</sequence>
<organism evidence="1 2">
    <name type="scientific">Meloidogyne enterolobii</name>
    <name type="common">Root-knot nematode worm</name>
    <name type="synonym">Meloidogyne mayaguensis</name>
    <dbReference type="NCBI Taxonomy" id="390850"/>
    <lineage>
        <taxon>Eukaryota</taxon>
        <taxon>Metazoa</taxon>
        <taxon>Ecdysozoa</taxon>
        <taxon>Nematoda</taxon>
        <taxon>Chromadorea</taxon>
        <taxon>Rhabditida</taxon>
        <taxon>Tylenchina</taxon>
        <taxon>Tylenchomorpha</taxon>
        <taxon>Tylenchoidea</taxon>
        <taxon>Meloidogynidae</taxon>
        <taxon>Meloidogyninae</taxon>
        <taxon>Meloidogyne</taxon>
    </lineage>
</organism>
<reference evidence="1" key="1">
    <citation type="submission" date="2023-11" db="EMBL/GenBank/DDBJ databases">
        <authorList>
            <person name="Poullet M."/>
        </authorList>
    </citation>
    <scope>NUCLEOTIDE SEQUENCE</scope>
    <source>
        <strain evidence="1">E1834</strain>
    </source>
</reference>